<protein>
    <submittedName>
        <fullName evidence="1">Uncharacterized protein</fullName>
    </submittedName>
</protein>
<dbReference type="EMBL" id="BSPK01000072">
    <property type="protein sequence ID" value="GLS65470.1"/>
    <property type="molecule type" value="Genomic_DNA"/>
</dbReference>
<organism evidence="1 2">
    <name type="scientific">Methylobacterium oxalidis</name>
    <dbReference type="NCBI Taxonomy" id="944322"/>
    <lineage>
        <taxon>Bacteria</taxon>
        <taxon>Pseudomonadati</taxon>
        <taxon>Pseudomonadota</taxon>
        <taxon>Alphaproteobacteria</taxon>
        <taxon>Hyphomicrobiales</taxon>
        <taxon>Methylobacteriaceae</taxon>
        <taxon>Methylobacterium</taxon>
    </lineage>
</organism>
<proteinExistence type="predicted"/>
<sequence length="111" mass="12284">MMASFGNTEEQIAQILAIDPKTLRAHYRFELDVGHVKATNAVAMNLFRQATKDDPKAVTAAQFWLRCRAGWSEYAPAPAPARTKELGKKEQAALAAETAAVDTSWDDLIRH</sequence>
<dbReference type="RefSeq" id="WP_147027967.1">
    <property type="nucleotide sequence ID" value="NZ_BJZU01000104.1"/>
</dbReference>
<evidence type="ECO:0000313" key="2">
    <source>
        <dbReference type="Proteomes" id="UP001156856"/>
    </source>
</evidence>
<reference evidence="2" key="1">
    <citation type="journal article" date="2019" name="Int. J. Syst. Evol. Microbiol.">
        <title>The Global Catalogue of Microorganisms (GCM) 10K type strain sequencing project: providing services to taxonomists for standard genome sequencing and annotation.</title>
        <authorList>
            <consortium name="The Broad Institute Genomics Platform"/>
            <consortium name="The Broad Institute Genome Sequencing Center for Infectious Disease"/>
            <person name="Wu L."/>
            <person name="Ma J."/>
        </authorList>
    </citation>
    <scope>NUCLEOTIDE SEQUENCE [LARGE SCALE GENOMIC DNA]</scope>
    <source>
        <strain evidence="2">NBRC 107715</strain>
    </source>
</reference>
<evidence type="ECO:0000313" key="1">
    <source>
        <dbReference type="EMBL" id="GLS65470.1"/>
    </source>
</evidence>
<comment type="caution">
    <text evidence="1">The sequence shown here is derived from an EMBL/GenBank/DDBJ whole genome shotgun (WGS) entry which is preliminary data.</text>
</comment>
<gene>
    <name evidence="1" type="ORF">GCM10007888_38520</name>
</gene>
<keyword evidence="2" id="KW-1185">Reference proteome</keyword>
<name>A0ABQ6DMZ1_9HYPH</name>
<accession>A0ABQ6DMZ1</accession>
<dbReference type="Proteomes" id="UP001156856">
    <property type="component" value="Unassembled WGS sequence"/>
</dbReference>